<dbReference type="PATRIC" id="fig|1227498.3.peg.2733"/>
<evidence type="ECO:0000313" key="3">
    <source>
        <dbReference type="Proteomes" id="UP000011531"/>
    </source>
</evidence>
<evidence type="ECO:0000259" key="1">
    <source>
        <dbReference type="SMART" id="SM00418"/>
    </source>
</evidence>
<comment type="caution">
    <text evidence="2">The sequence shown here is derived from an EMBL/GenBank/DDBJ whole genome shotgun (WGS) entry which is preliminary data.</text>
</comment>
<dbReference type="Proteomes" id="UP000011531">
    <property type="component" value="Unassembled WGS sequence"/>
</dbReference>
<dbReference type="STRING" id="1227498.C492_13995"/>
<dbReference type="GO" id="GO:0003700">
    <property type="term" value="F:DNA-binding transcription factor activity"/>
    <property type="evidence" value="ECO:0007669"/>
    <property type="project" value="InterPro"/>
</dbReference>
<dbReference type="InterPro" id="IPR001845">
    <property type="entry name" value="HTH_ArsR_DNA-bd_dom"/>
</dbReference>
<keyword evidence="3" id="KW-1185">Reference proteome</keyword>
<dbReference type="EMBL" id="AOIA01000122">
    <property type="protein sequence ID" value="ELY56930.1"/>
    <property type="molecule type" value="Genomic_DNA"/>
</dbReference>
<dbReference type="Pfam" id="PF12840">
    <property type="entry name" value="HTH_20"/>
    <property type="match status" value="1"/>
</dbReference>
<dbReference type="InterPro" id="IPR011991">
    <property type="entry name" value="ArsR-like_HTH"/>
</dbReference>
<dbReference type="Gene3D" id="1.10.10.10">
    <property type="entry name" value="Winged helix-like DNA-binding domain superfamily/Winged helix DNA-binding domain"/>
    <property type="match status" value="1"/>
</dbReference>
<organism evidence="2 3">
    <name type="scientific">Natronococcus jeotgali DSM 18795</name>
    <dbReference type="NCBI Taxonomy" id="1227498"/>
    <lineage>
        <taxon>Archaea</taxon>
        <taxon>Methanobacteriati</taxon>
        <taxon>Methanobacteriota</taxon>
        <taxon>Stenosarchaea group</taxon>
        <taxon>Halobacteria</taxon>
        <taxon>Halobacteriales</taxon>
        <taxon>Natrialbaceae</taxon>
        <taxon>Natronococcus</taxon>
    </lineage>
</organism>
<feature type="domain" description="HTH arsR-type" evidence="1">
    <location>
        <begin position="19"/>
        <end position="115"/>
    </location>
</feature>
<name>L9X5F8_9EURY</name>
<dbReference type="SUPFAM" id="SSF46785">
    <property type="entry name" value="Winged helix' DNA-binding domain"/>
    <property type="match status" value="1"/>
</dbReference>
<gene>
    <name evidence="2" type="ORF">C492_13995</name>
</gene>
<dbReference type="RefSeq" id="WP_008424489.1">
    <property type="nucleotide sequence ID" value="NZ_AOIA01000122.1"/>
</dbReference>
<accession>L9X5F8</accession>
<dbReference type="AlphaFoldDB" id="L9X5F8"/>
<dbReference type="SMART" id="SM00418">
    <property type="entry name" value="HTH_ARSR"/>
    <property type="match status" value="1"/>
</dbReference>
<reference evidence="2 3" key="1">
    <citation type="journal article" date="2014" name="PLoS Genet.">
        <title>Phylogenetically driven sequencing of extremely halophilic archaea reveals strategies for static and dynamic osmo-response.</title>
        <authorList>
            <person name="Becker E.A."/>
            <person name="Seitzer P.M."/>
            <person name="Tritt A."/>
            <person name="Larsen D."/>
            <person name="Krusor M."/>
            <person name="Yao A.I."/>
            <person name="Wu D."/>
            <person name="Madern D."/>
            <person name="Eisen J.A."/>
            <person name="Darling A.E."/>
            <person name="Facciotti M.T."/>
        </authorList>
    </citation>
    <scope>NUCLEOTIDE SEQUENCE [LARGE SCALE GENOMIC DNA]</scope>
    <source>
        <strain evidence="2 3">DSM 18795</strain>
    </source>
</reference>
<sequence>MVEFTSDVAIEDVAIRDTNVSSAVDEPVRATILDMLADAEHSVAEIDAELEARGYDRTRNTVRHHVNELRDANLVEVARLEERSGGTEKYYRANTIVLSYAVPESARDDLEEMADSIAPEVAAIVADLEAEYGETIDRIAAEMAPCEHCRDQKYETYLLSTILRRAFVTGTVRDDTGA</sequence>
<evidence type="ECO:0000313" key="2">
    <source>
        <dbReference type="EMBL" id="ELY56930.1"/>
    </source>
</evidence>
<protein>
    <submittedName>
        <fullName evidence="2">Regulatory protein ArsR</fullName>
    </submittedName>
</protein>
<dbReference type="OrthoDB" id="371687at2157"/>
<dbReference type="CDD" id="cd00090">
    <property type="entry name" value="HTH_ARSR"/>
    <property type="match status" value="1"/>
</dbReference>
<dbReference type="InterPro" id="IPR036390">
    <property type="entry name" value="WH_DNA-bd_sf"/>
</dbReference>
<proteinExistence type="predicted"/>
<dbReference type="InterPro" id="IPR036388">
    <property type="entry name" value="WH-like_DNA-bd_sf"/>
</dbReference>